<organism evidence="2 3">
    <name type="scientific">Hydnomerulius pinastri MD-312</name>
    <dbReference type="NCBI Taxonomy" id="994086"/>
    <lineage>
        <taxon>Eukaryota</taxon>
        <taxon>Fungi</taxon>
        <taxon>Dikarya</taxon>
        <taxon>Basidiomycota</taxon>
        <taxon>Agaricomycotina</taxon>
        <taxon>Agaricomycetes</taxon>
        <taxon>Agaricomycetidae</taxon>
        <taxon>Boletales</taxon>
        <taxon>Boletales incertae sedis</taxon>
        <taxon>Leucogyrophana</taxon>
    </lineage>
</organism>
<gene>
    <name evidence="2" type="ORF">HYDPIDRAFT_117849</name>
</gene>
<name>A0A0C9VQE9_9AGAM</name>
<dbReference type="AlphaFoldDB" id="A0A0C9VQE9"/>
<keyword evidence="1" id="KW-0732">Signal</keyword>
<feature type="signal peptide" evidence="1">
    <location>
        <begin position="1"/>
        <end position="25"/>
    </location>
</feature>
<dbReference type="Proteomes" id="UP000053820">
    <property type="component" value="Unassembled WGS sequence"/>
</dbReference>
<protein>
    <submittedName>
        <fullName evidence="2">Uncharacterized protein</fullName>
    </submittedName>
</protein>
<sequence length="84" mass="9597">MGLCYLLRTVVCALWAVLISEPVLAVVIGEEAFNQRRGVWEMDDWRGRSILETGKIFAGLRSGQCITYDERCVFEDIPYNIRAL</sequence>
<accession>A0A0C9VQE9</accession>
<evidence type="ECO:0000256" key="1">
    <source>
        <dbReference type="SAM" id="SignalP"/>
    </source>
</evidence>
<feature type="chain" id="PRO_5002215274" evidence="1">
    <location>
        <begin position="26"/>
        <end position="84"/>
    </location>
</feature>
<evidence type="ECO:0000313" key="3">
    <source>
        <dbReference type="Proteomes" id="UP000053820"/>
    </source>
</evidence>
<dbReference type="EMBL" id="KN839878">
    <property type="protein sequence ID" value="KIJ59950.1"/>
    <property type="molecule type" value="Genomic_DNA"/>
</dbReference>
<evidence type="ECO:0000313" key="2">
    <source>
        <dbReference type="EMBL" id="KIJ59950.1"/>
    </source>
</evidence>
<dbReference type="HOGENOM" id="CLU_2527744_0_0_1"/>
<reference evidence="2 3" key="1">
    <citation type="submission" date="2014-04" db="EMBL/GenBank/DDBJ databases">
        <title>Evolutionary Origins and Diversification of the Mycorrhizal Mutualists.</title>
        <authorList>
            <consortium name="DOE Joint Genome Institute"/>
            <consortium name="Mycorrhizal Genomics Consortium"/>
            <person name="Kohler A."/>
            <person name="Kuo A."/>
            <person name="Nagy L.G."/>
            <person name="Floudas D."/>
            <person name="Copeland A."/>
            <person name="Barry K.W."/>
            <person name="Cichocki N."/>
            <person name="Veneault-Fourrey C."/>
            <person name="LaButti K."/>
            <person name="Lindquist E.A."/>
            <person name="Lipzen A."/>
            <person name="Lundell T."/>
            <person name="Morin E."/>
            <person name="Murat C."/>
            <person name="Riley R."/>
            <person name="Ohm R."/>
            <person name="Sun H."/>
            <person name="Tunlid A."/>
            <person name="Henrissat B."/>
            <person name="Grigoriev I.V."/>
            <person name="Hibbett D.S."/>
            <person name="Martin F."/>
        </authorList>
    </citation>
    <scope>NUCLEOTIDE SEQUENCE [LARGE SCALE GENOMIC DNA]</scope>
    <source>
        <strain evidence="2 3">MD-312</strain>
    </source>
</reference>
<proteinExistence type="predicted"/>
<keyword evidence="3" id="KW-1185">Reference proteome</keyword>